<dbReference type="GeneID" id="59380950"/>
<evidence type="ECO:0000313" key="4">
    <source>
        <dbReference type="EMBL" id="KAF7422968.1"/>
    </source>
</evidence>
<evidence type="ECO:0000313" key="5">
    <source>
        <dbReference type="Proteomes" id="UP000623687"/>
    </source>
</evidence>
<dbReference type="Pfam" id="PF00106">
    <property type="entry name" value="adh_short"/>
    <property type="match status" value="1"/>
</dbReference>
<organism evidence="4 5">
    <name type="scientific">Pleurotus ostreatus</name>
    <name type="common">Oyster mushroom</name>
    <name type="synonym">White-rot fungus</name>
    <dbReference type="NCBI Taxonomy" id="5322"/>
    <lineage>
        <taxon>Eukaryota</taxon>
        <taxon>Fungi</taxon>
        <taxon>Dikarya</taxon>
        <taxon>Basidiomycota</taxon>
        <taxon>Agaricomycotina</taxon>
        <taxon>Agaricomycetes</taxon>
        <taxon>Agaricomycetidae</taxon>
        <taxon>Agaricales</taxon>
        <taxon>Pleurotineae</taxon>
        <taxon>Pleurotaceae</taxon>
        <taxon>Pleurotus</taxon>
    </lineage>
</organism>
<dbReference type="InterPro" id="IPR002347">
    <property type="entry name" value="SDR_fam"/>
</dbReference>
<dbReference type="OrthoDB" id="498125at2759"/>
<dbReference type="PROSITE" id="PS00061">
    <property type="entry name" value="ADH_SHORT"/>
    <property type="match status" value="1"/>
</dbReference>
<dbReference type="Proteomes" id="UP000623687">
    <property type="component" value="Unassembled WGS sequence"/>
</dbReference>
<evidence type="ECO:0000256" key="2">
    <source>
        <dbReference type="ARBA" id="ARBA00022857"/>
    </source>
</evidence>
<keyword evidence="5" id="KW-1185">Reference proteome</keyword>
<dbReference type="Gene3D" id="3.40.50.720">
    <property type="entry name" value="NAD(P)-binding Rossmann-like Domain"/>
    <property type="match status" value="1"/>
</dbReference>
<comment type="caution">
    <text evidence="4">The sequence shown here is derived from an EMBL/GenBank/DDBJ whole genome shotgun (WGS) entry which is preliminary data.</text>
</comment>
<name>A0A8H7DRR3_PLEOS</name>
<protein>
    <recommendedName>
        <fullName evidence="6">NAD-binding protein</fullName>
    </recommendedName>
</protein>
<dbReference type="AlphaFoldDB" id="A0A8H7DRR3"/>
<dbReference type="GO" id="GO:0016616">
    <property type="term" value="F:oxidoreductase activity, acting on the CH-OH group of donors, NAD or NADP as acceptor"/>
    <property type="evidence" value="ECO:0007669"/>
    <property type="project" value="TreeGrafter"/>
</dbReference>
<comment type="similarity">
    <text evidence="1 3">Belongs to the short-chain dehydrogenases/reductases (SDR) family.</text>
</comment>
<reference evidence="4" key="1">
    <citation type="submission" date="2019-07" db="EMBL/GenBank/DDBJ databases">
        <authorList>
            <person name="Palmer J.M."/>
        </authorList>
    </citation>
    <scope>NUCLEOTIDE SEQUENCE</scope>
    <source>
        <strain evidence="4">PC9</strain>
    </source>
</reference>
<keyword evidence="2" id="KW-0521">NADP</keyword>
<dbReference type="EMBL" id="JACETU010000008">
    <property type="protein sequence ID" value="KAF7422968.1"/>
    <property type="molecule type" value="Genomic_DNA"/>
</dbReference>
<dbReference type="PRINTS" id="PR00080">
    <property type="entry name" value="SDRFAMILY"/>
</dbReference>
<dbReference type="InterPro" id="IPR020904">
    <property type="entry name" value="Sc_DH/Rdtase_CS"/>
</dbReference>
<dbReference type="GO" id="GO:0048038">
    <property type="term" value="F:quinone binding"/>
    <property type="evidence" value="ECO:0007669"/>
    <property type="project" value="TreeGrafter"/>
</dbReference>
<sequence length="246" mass="25520">MSSENTPRRVAIITGAAQGIGKAIAIRLAADGLAVVVSDIAAKQSLLDAVCDEIKTSHPDIPALAIAADVSSEKDVTTLVGETVAKLGGLDVMVANAGVCWMSPILETSVEEIDKMFSINFKGTVICYKAAAKVMIDQKRGGRIIGASSNAGKKGFPMMSTYGATKAAIRVLTQSAAAEFGSHGITVNAYAPGAIITPMSEALSRIQRVRIGDPVDVANLVSFLASEKSSYISGQTVTVDGGVWFD</sequence>
<dbReference type="InterPro" id="IPR036291">
    <property type="entry name" value="NAD(P)-bd_dom_sf"/>
</dbReference>
<evidence type="ECO:0000256" key="3">
    <source>
        <dbReference type="RuleBase" id="RU000363"/>
    </source>
</evidence>
<dbReference type="RefSeq" id="XP_036628000.1">
    <property type="nucleotide sequence ID" value="XM_036780617.1"/>
</dbReference>
<dbReference type="FunFam" id="3.40.50.720:FF:000084">
    <property type="entry name" value="Short-chain dehydrogenase reductase"/>
    <property type="match status" value="1"/>
</dbReference>
<evidence type="ECO:0000256" key="1">
    <source>
        <dbReference type="ARBA" id="ARBA00006484"/>
    </source>
</evidence>
<accession>A0A8H7DRR3</accession>
<dbReference type="PANTHER" id="PTHR42760">
    <property type="entry name" value="SHORT-CHAIN DEHYDROGENASES/REDUCTASES FAMILY MEMBER"/>
    <property type="match status" value="1"/>
</dbReference>
<gene>
    <name evidence="4" type="ORF">PC9H_011132</name>
</gene>
<proteinExistence type="inferred from homology"/>
<dbReference type="SUPFAM" id="SSF51735">
    <property type="entry name" value="NAD(P)-binding Rossmann-fold domains"/>
    <property type="match status" value="1"/>
</dbReference>
<evidence type="ECO:0008006" key="6">
    <source>
        <dbReference type="Google" id="ProtNLM"/>
    </source>
</evidence>
<dbReference type="VEuPathDB" id="FungiDB:PC9H_011132"/>
<dbReference type="PRINTS" id="PR00081">
    <property type="entry name" value="GDHRDH"/>
</dbReference>
<dbReference type="PANTHER" id="PTHR42760:SF121">
    <property type="entry name" value="3-OXOACYL-(ACYL-CARRIER-PROTEIN) REDUCTASE"/>
    <property type="match status" value="1"/>
</dbReference>
<dbReference type="GO" id="GO:0006633">
    <property type="term" value="P:fatty acid biosynthetic process"/>
    <property type="evidence" value="ECO:0007669"/>
    <property type="project" value="TreeGrafter"/>
</dbReference>